<dbReference type="PANTHER" id="PTHR11740">
    <property type="entry name" value="CASEIN KINASE II SUBUNIT BETA"/>
    <property type="match status" value="1"/>
</dbReference>
<keyword evidence="5" id="KW-0808">Transferase</keyword>
<dbReference type="GO" id="GO:0034456">
    <property type="term" value="C:UTP-C complex"/>
    <property type="evidence" value="ECO:0007669"/>
    <property type="project" value="TreeGrafter"/>
</dbReference>
<dbReference type="GO" id="GO:0043539">
    <property type="term" value="F:protein serine/threonine kinase activator activity"/>
    <property type="evidence" value="ECO:0007669"/>
    <property type="project" value="EnsemblFungi"/>
</dbReference>
<comment type="subunit">
    <text evidence="3">Tetramer of two alpha and two beta subunits.</text>
</comment>
<proteinExistence type="inferred from homology"/>
<evidence type="ECO:0000313" key="6">
    <source>
        <dbReference type="Proteomes" id="UP000193560"/>
    </source>
</evidence>
<evidence type="ECO:0000256" key="2">
    <source>
        <dbReference type="ARBA" id="ARBA00045899"/>
    </source>
</evidence>
<dbReference type="PROSITE" id="PS01101">
    <property type="entry name" value="CK2_BETA"/>
    <property type="match status" value="1"/>
</dbReference>
<evidence type="ECO:0000313" key="5">
    <source>
        <dbReference type="EMBL" id="ORZ07638.1"/>
    </source>
</evidence>
<evidence type="ECO:0000256" key="4">
    <source>
        <dbReference type="SAM" id="MobiDB-lite"/>
    </source>
</evidence>
<dbReference type="GO" id="GO:0005956">
    <property type="term" value="C:protein kinase CK2 complex"/>
    <property type="evidence" value="ECO:0007669"/>
    <property type="project" value="UniProtKB-UniRule"/>
</dbReference>
<keyword evidence="6" id="KW-1185">Reference proteome</keyword>
<dbReference type="GO" id="GO:0004672">
    <property type="term" value="F:protein kinase activity"/>
    <property type="evidence" value="ECO:0007669"/>
    <property type="project" value="EnsemblFungi"/>
</dbReference>
<feature type="region of interest" description="Disordered" evidence="4">
    <location>
        <begin position="243"/>
        <end position="272"/>
    </location>
</feature>
<dbReference type="PANTHER" id="PTHR11740:SF39">
    <property type="entry name" value="CASEIN KINASE II SUBUNIT BETA"/>
    <property type="match status" value="1"/>
</dbReference>
<sequence length="286" mass="32577">MSIPLSPSADFSFGQWFTNFFEKKVPISPSKTITSGSSTTSSNGFNHERRMKYWIDWFLGLSGNEYFCKVDDSFILDRFNLTKLDESMPRFYLQALDMLTDNFDYREYEQGTRVEIEKMARHLYGLIHARFILTGTGMAKMKLKYEQAIYGSCPRYLCKNQSLLPVGISDQPLTTSVKLFCPQCEDVYNVRSSQHASLDGAYFGTTFAHLFLQTHPSLAPTKSSDHYVPRIFGFKLMDKNQQEQLLHHESTTTTTTSGSYHTSSPSHTHLVPANSQSLPLILPTII</sequence>
<dbReference type="GO" id="GO:0090055">
    <property type="term" value="P:positive regulation of silent mating-type cassette heterochromatin formation"/>
    <property type="evidence" value="ECO:0007669"/>
    <property type="project" value="EnsemblFungi"/>
</dbReference>
<dbReference type="Proteomes" id="UP000193560">
    <property type="component" value="Unassembled WGS sequence"/>
</dbReference>
<dbReference type="InterPro" id="IPR035991">
    <property type="entry name" value="Casein_kinase_II_beta-like"/>
</dbReference>
<comment type="caution">
    <text evidence="5">The sequence shown here is derived from an EMBL/GenBank/DDBJ whole genome shotgun (WGS) entry which is preliminary data.</text>
</comment>
<dbReference type="Gene3D" id="2.20.25.20">
    <property type="match status" value="1"/>
</dbReference>
<gene>
    <name evidence="5" type="ORF">BCR42DRAFT_425914</name>
</gene>
<protein>
    <recommendedName>
        <fullName evidence="3">Casein kinase II subunit beta</fullName>
        <shortName evidence="3">CK II beta</shortName>
    </recommendedName>
</protein>
<organism evidence="5 6">
    <name type="scientific">Absidia repens</name>
    <dbReference type="NCBI Taxonomy" id="90262"/>
    <lineage>
        <taxon>Eukaryota</taxon>
        <taxon>Fungi</taxon>
        <taxon>Fungi incertae sedis</taxon>
        <taxon>Mucoromycota</taxon>
        <taxon>Mucoromycotina</taxon>
        <taxon>Mucoromycetes</taxon>
        <taxon>Mucorales</taxon>
        <taxon>Cunninghamellaceae</taxon>
        <taxon>Absidia</taxon>
    </lineage>
</organism>
<dbReference type="SUPFAM" id="SSF57798">
    <property type="entry name" value="Casein kinase II beta subunit"/>
    <property type="match status" value="1"/>
</dbReference>
<dbReference type="OrthoDB" id="2275560at2759"/>
<accession>A0A1X2I1Y0</accession>
<comment type="function">
    <text evidence="2 3">Regulatory subunit of casein kinase II/CK2. As part of the kinase complex regulates the basal catalytic activity of the alpha subunit a constitutively active serine/threonine-protein kinase that phosphorylates a large number of substrates containing acidic residues C-terminal to the phosphorylated serine or threonine.</text>
</comment>
<dbReference type="GO" id="GO:0090053">
    <property type="term" value="P:positive regulation of pericentric heterochromatin formation"/>
    <property type="evidence" value="ECO:0007669"/>
    <property type="project" value="EnsemblFungi"/>
</dbReference>
<dbReference type="InterPro" id="IPR016149">
    <property type="entry name" value="Casein_kin_II_reg-sub_N"/>
</dbReference>
<dbReference type="FunFam" id="2.20.25.20:FF:000001">
    <property type="entry name" value="Casein kinase II subunit beta"/>
    <property type="match status" value="1"/>
</dbReference>
<dbReference type="GO" id="GO:0000122">
    <property type="term" value="P:negative regulation of transcription by RNA polymerase II"/>
    <property type="evidence" value="ECO:0007669"/>
    <property type="project" value="EnsemblFungi"/>
</dbReference>
<dbReference type="EMBL" id="MCGE01000034">
    <property type="protein sequence ID" value="ORZ07638.1"/>
    <property type="molecule type" value="Genomic_DNA"/>
</dbReference>
<dbReference type="InterPro" id="IPR000704">
    <property type="entry name" value="Casein_kinase_II_reg-sub"/>
</dbReference>
<dbReference type="AlphaFoldDB" id="A0A1X2I1Y0"/>
<evidence type="ECO:0000256" key="3">
    <source>
        <dbReference type="RuleBase" id="RU361268"/>
    </source>
</evidence>
<dbReference type="FunFam" id="1.10.1820.10:FF:000005">
    <property type="entry name" value="Casein kinase II subunit beta"/>
    <property type="match status" value="1"/>
</dbReference>
<dbReference type="GO" id="GO:0006359">
    <property type="term" value="P:regulation of transcription by RNA polymerase III"/>
    <property type="evidence" value="ECO:0007669"/>
    <property type="project" value="TreeGrafter"/>
</dbReference>
<comment type="similarity">
    <text evidence="1 3">Belongs to the casein kinase 2 subunit beta family.</text>
</comment>
<feature type="compositionally biased region" description="Low complexity" evidence="4">
    <location>
        <begin position="251"/>
        <end position="269"/>
    </location>
</feature>
<name>A0A1X2I1Y0_9FUNG</name>
<dbReference type="GO" id="GO:0005737">
    <property type="term" value="C:cytoplasm"/>
    <property type="evidence" value="ECO:0007669"/>
    <property type="project" value="TreeGrafter"/>
</dbReference>
<dbReference type="Pfam" id="PF01214">
    <property type="entry name" value="CK_II_beta"/>
    <property type="match status" value="1"/>
</dbReference>
<dbReference type="Gene3D" id="1.10.1820.10">
    <property type="entry name" value="protein kinase ck2 holoenzyme, chain C, domain 1"/>
    <property type="match status" value="1"/>
</dbReference>
<reference evidence="5 6" key="1">
    <citation type="submission" date="2016-07" db="EMBL/GenBank/DDBJ databases">
        <title>Pervasive Adenine N6-methylation of Active Genes in Fungi.</title>
        <authorList>
            <consortium name="DOE Joint Genome Institute"/>
            <person name="Mondo S.J."/>
            <person name="Dannebaum R.O."/>
            <person name="Kuo R.C."/>
            <person name="Labutti K."/>
            <person name="Haridas S."/>
            <person name="Kuo A."/>
            <person name="Salamov A."/>
            <person name="Ahrendt S.R."/>
            <person name="Lipzen A."/>
            <person name="Sullivan W."/>
            <person name="Andreopoulos W.B."/>
            <person name="Clum A."/>
            <person name="Lindquist E."/>
            <person name="Daum C."/>
            <person name="Ramamoorthy G.K."/>
            <person name="Gryganskyi A."/>
            <person name="Culley D."/>
            <person name="Magnuson J.K."/>
            <person name="James T.Y."/>
            <person name="O'Malley M.A."/>
            <person name="Stajich J.E."/>
            <person name="Spatafora J.W."/>
            <person name="Visel A."/>
            <person name="Grigoriev I.V."/>
        </authorList>
    </citation>
    <scope>NUCLEOTIDE SEQUENCE [LARGE SCALE GENOMIC DNA]</scope>
    <source>
        <strain evidence="5 6">NRRL 1336</strain>
    </source>
</reference>
<evidence type="ECO:0000256" key="1">
    <source>
        <dbReference type="ARBA" id="ARBA00006941"/>
    </source>
</evidence>
<dbReference type="PRINTS" id="PR00472">
    <property type="entry name" value="CASNKINASEII"/>
</dbReference>
<keyword evidence="5" id="KW-0418">Kinase</keyword>
<dbReference type="SMART" id="SM01085">
    <property type="entry name" value="CK_II_beta"/>
    <property type="match status" value="1"/>
</dbReference>
<dbReference type="STRING" id="90262.A0A1X2I1Y0"/>